<evidence type="ECO:0000313" key="3">
    <source>
        <dbReference type="Proteomes" id="UP001642464"/>
    </source>
</evidence>
<evidence type="ECO:0000313" key="1">
    <source>
        <dbReference type="EMBL" id="CAK9026857.1"/>
    </source>
</evidence>
<organism evidence="2 3">
    <name type="scientific">Durusdinium trenchii</name>
    <dbReference type="NCBI Taxonomy" id="1381693"/>
    <lineage>
        <taxon>Eukaryota</taxon>
        <taxon>Sar</taxon>
        <taxon>Alveolata</taxon>
        <taxon>Dinophyceae</taxon>
        <taxon>Suessiales</taxon>
        <taxon>Symbiodiniaceae</taxon>
        <taxon>Durusdinium</taxon>
    </lineage>
</organism>
<keyword evidence="3" id="KW-1185">Reference proteome</keyword>
<dbReference type="Proteomes" id="UP001642464">
    <property type="component" value="Unassembled WGS sequence"/>
</dbReference>
<proteinExistence type="predicted"/>
<accession>A0ABP0KJL2</accession>
<evidence type="ECO:0000313" key="2">
    <source>
        <dbReference type="EMBL" id="CAK9027031.1"/>
    </source>
</evidence>
<sequence>MLCRRGPREAWMAERQCDLLRQELPDLQLCQQRVDRVAAEVASKANELVELVRHSSLSCLPWLCCLHAPSPWANGGIVNVEFHLRHESVSPQEEKLLVLYLAKLECLRKLETRVEAAEEELFAQRHVFRYKAERGEEALEVDLHELGADPKELLGRFNDLWTDLLGLRPEAALSYWSNDEDPCTEWFFLGRQWRFLGSLDDLLETFCPRITRRFTWNRPIGKVNKGVGRQRKPRRKTSRKSNMRRMRFETYDL</sequence>
<dbReference type="EMBL" id="CAXAMM010011725">
    <property type="protein sequence ID" value="CAK9026857.1"/>
    <property type="molecule type" value="Genomic_DNA"/>
</dbReference>
<dbReference type="EMBL" id="CAXAMM010011781">
    <property type="protein sequence ID" value="CAK9027031.1"/>
    <property type="molecule type" value="Genomic_DNA"/>
</dbReference>
<protein>
    <submittedName>
        <fullName evidence="2">Uncharacterized protein</fullName>
    </submittedName>
</protein>
<name>A0ABP0KJL2_9DINO</name>
<reference evidence="2 3" key="1">
    <citation type="submission" date="2024-02" db="EMBL/GenBank/DDBJ databases">
        <authorList>
            <person name="Chen Y."/>
            <person name="Shah S."/>
            <person name="Dougan E. K."/>
            <person name="Thang M."/>
            <person name="Chan C."/>
        </authorList>
    </citation>
    <scope>NUCLEOTIDE SEQUENCE [LARGE SCALE GENOMIC DNA]</scope>
</reference>
<comment type="caution">
    <text evidence="2">The sequence shown here is derived from an EMBL/GenBank/DDBJ whole genome shotgun (WGS) entry which is preliminary data.</text>
</comment>
<gene>
    <name evidence="1" type="ORF">SCF082_LOCUS17694</name>
    <name evidence="2" type="ORF">SCF082_LOCUS17746</name>
</gene>